<dbReference type="GO" id="GO:0004843">
    <property type="term" value="F:cysteine-type deubiquitinase activity"/>
    <property type="evidence" value="ECO:0007669"/>
    <property type="project" value="UniProtKB-EC"/>
</dbReference>
<dbReference type="GO" id="GO:0016579">
    <property type="term" value="P:protein deubiquitination"/>
    <property type="evidence" value="ECO:0007669"/>
    <property type="project" value="InterPro"/>
</dbReference>
<evidence type="ECO:0000256" key="2">
    <source>
        <dbReference type="ARBA" id="ARBA00012759"/>
    </source>
</evidence>
<dbReference type="Pfam" id="PF00443">
    <property type="entry name" value="UCH"/>
    <property type="match status" value="1"/>
</dbReference>
<dbReference type="SUPFAM" id="SSF54001">
    <property type="entry name" value="Cysteine proteinases"/>
    <property type="match status" value="1"/>
</dbReference>
<dbReference type="Proteomes" id="UP000198287">
    <property type="component" value="Unassembled WGS sequence"/>
</dbReference>
<name>A0A226F3W6_FOLCA</name>
<evidence type="ECO:0000256" key="1">
    <source>
        <dbReference type="ARBA" id="ARBA00000707"/>
    </source>
</evidence>
<evidence type="ECO:0000313" key="4">
    <source>
        <dbReference type="EMBL" id="OXA64482.1"/>
    </source>
</evidence>
<dbReference type="OrthoDB" id="292964at2759"/>
<dbReference type="EC" id="3.4.19.12" evidence="2"/>
<dbReference type="InterPro" id="IPR050185">
    <property type="entry name" value="Ub_carboxyl-term_hydrolase"/>
</dbReference>
<dbReference type="InterPro" id="IPR038765">
    <property type="entry name" value="Papain-like_cys_pep_sf"/>
</dbReference>
<comment type="caution">
    <text evidence="4">The sequence shown here is derived from an EMBL/GenBank/DDBJ whole genome shotgun (WGS) entry which is preliminary data.</text>
</comment>
<dbReference type="InterPro" id="IPR028889">
    <property type="entry name" value="USP"/>
</dbReference>
<keyword evidence="5" id="KW-1185">Reference proteome</keyword>
<dbReference type="PANTHER" id="PTHR21646:SF14">
    <property type="entry name" value="FI05488P"/>
    <property type="match status" value="1"/>
</dbReference>
<dbReference type="STRING" id="158441.A0A226F3W6"/>
<comment type="catalytic activity">
    <reaction evidence="1">
        <text>Thiol-dependent hydrolysis of ester, thioester, amide, peptide and isopeptide bonds formed by the C-terminal Gly of ubiquitin (a 76-residue protein attached to proteins as an intracellular targeting signal).</text>
        <dbReference type="EC" id="3.4.19.12"/>
    </reaction>
</comment>
<sequence length="370" mass="42197">MGKTRLPRPDNFVPATVGLPNEENTVWLNVIAQCLCNADPFVKYFLANEHLTDLRKKYWIPLGKGKVAKRLAQLFLNMWNPSKHEILRDMKNKFKEIIGQVGPQWEGDNLHDAFEFCCWLLDHLNEELNLRASKEMYRVLQFSKDKSAQVEAETIAYHLSRNKSIIQDCFIGFLGSSLTCSGCNKEVMTFDPCLGLGLPIPIPDDNPDGSVSLADCFNSYTAPEQLNLEDSWHCVRCQKKISGTVKQVKIWTTPQILVIVLKRFSKRVAHSPLGKQVDFPIEGLDLSPWVKSPRNEGNIYDLFGVVTYFQDDSTSDSGYNEAYCKNPVDHAWRKFSDEMVEFVESDAFSSNDDIRKEAYILFYGRRGSAD</sequence>
<evidence type="ECO:0000313" key="5">
    <source>
        <dbReference type="Proteomes" id="UP000198287"/>
    </source>
</evidence>
<gene>
    <name evidence="4" type="ORF">Fcan01_00098</name>
</gene>
<protein>
    <recommendedName>
        <fullName evidence="2">ubiquitinyl hydrolase 1</fullName>
        <ecNumber evidence="2">3.4.19.12</ecNumber>
    </recommendedName>
</protein>
<feature type="domain" description="USP" evidence="3">
    <location>
        <begin position="17"/>
        <end position="366"/>
    </location>
</feature>
<evidence type="ECO:0000259" key="3">
    <source>
        <dbReference type="PROSITE" id="PS50235"/>
    </source>
</evidence>
<dbReference type="InterPro" id="IPR001394">
    <property type="entry name" value="Peptidase_C19_UCH"/>
</dbReference>
<reference evidence="4 5" key="1">
    <citation type="submission" date="2015-12" db="EMBL/GenBank/DDBJ databases">
        <title>The genome of Folsomia candida.</title>
        <authorList>
            <person name="Faddeeva A."/>
            <person name="Derks M.F."/>
            <person name="Anvar Y."/>
            <person name="Smit S."/>
            <person name="Van Straalen N."/>
            <person name="Roelofs D."/>
        </authorList>
    </citation>
    <scope>NUCLEOTIDE SEQUENCE [LARGE SCALE GENOMIC DNA]</scope>
    <source>
        <strain evidence="4 5">VU population</strain>
        <tissue evidence="4">Whole body</tissue>
    </source>
</reference>
<dbReference type="AlphaFoldDB" id="A0A226F3W6"/>
<dbReference type="OMA" id="CLFRTPE"/>
<dbReference type="Gene3D" id="3.90.70.10">
    <property type="entry name" value="Cysteine proteinases"/>
    <property type="match status" value="1"/>
</dbReference>
<dbReference type="PROSITE" id="PS50235">
    <property type="entry name" value="USP_3"/>
    <property type="match status" value="1"/>
</dbReference>
<keyword evidence="4" id="KW-0378">Hydrolase</keyword>
<dbReference type="PANTHER" id="PTHR21646">
    <property type="entry name" value="UBIQUITIN CARBOXYL-TERMINAL HYDROLASE"/>
    <property type="match status" value="1"/>
</dbReference>
<accession>A0A226F3W6</accession>
<dbReference type="CDD" id="cd02257">
    <property type="entry name" value="Peptidase_C19"/>
    <property type="match status" value="1"/>
</dbReference>
<proteinExistence type="predicted"/>
<dbReference type="EMBL" id="LNIX01000001">
    <property type="protein sequence ID" value="OXA64482.1"/>
    <property type="molecule type" value="Genomic_DNA"/>
</dbReference>
<organism evidence="4 5">
    <name type="scientific">Folsomia candida</name>
    <name type="common">Springtail</name>
    <dbReference type="NCBI Taxonomy" id="158441"/>
    <lineage>
        <taxon>Eukaryota</taxon>
        <taxon>Metazoa</taxon>
        <taxon>Ecdysozoa</taxon>
        <taxon>Arthropoda</taxon>
        <taxon>Hexapoda</taxon>
        <taxon>Collembola</taxon>
        <taxon>Entomobryomorpha</taxon>
        <taxon>Isotomoidea</taxon>
        <taxon>Isotomidae</taxon>
        <taxon>Proisotominae</taxon>
        <taxon>Folsomia</taxon>
    </lineage>
</organism>